<dbReference type="EMBL" id="JACGCM010001219">
    <property type="protein sequence ID" value="KAF6158541.1"/>
    <property type="molecule type" value="Genomic_DNA"/>
</dbReference>
<dbReference type="GO" id="GO:0000724">
    <property type="term" value="P:double-strand break repair via homologous recombination"/>
    <property type="evidence" value="ECO:0007669"/>
    <property type="project" value="TreeGrafter"/>
</dbReference>
<dbReference type="GO" id="GO:0005634">
    <property type="term" value="C:nucleus"/>
    <property type="evidence" value="ECO:0007669"/>
    <property type="project" value="TreeGrafter"/>
</dbReference>
<evidence type="ECO:0000313" key="4">
    <source>
        <dbReference type="Proteomes" id="UP000541444"/>
    </source>
</evidence>
<evidence type="ECO:0000256" key="1">
    <source>
        <dbReference type="ARBA" id="ARBA00023054"/>
    </source>
</evidence>
<keyword evidence="1 2" id="KW-0175">Coiled coil</keyword>
<reference evidence="3 4" key="1">
    <citation type="journal article" date="2020" name="IScience">
        <title>Genome Sequencing of the Endangered Kingdonia uniflora (Circaeasteraceae, Ranunculales) Reveals Potential Mechanisms of Evolutionary Specialization.</title>
        <authorList>
            <person name="Sun Y."/>
            <person name="Deng T."/>
            <person name="Zhang A."/>
            <person name="Moore M.J."/>
            <person name="Landis J.B."/>
            <person name="Lin N."/>
            <person name="Zhang H."/>
            <person name="Zhang X."/>
            <person name="Huang J."/>
            <person name="Zhang X."/>
            <person name="Sun H."/>
            <person name="Wang H."/>
        </authorList>
    </citation>
    <scope>NUCLEOTIDE SEQUENCE [LARGE SCALE GENOMIC DNA]</scope>
    <source>
        <strain evidence="3">TB1705</strain>
        <tissue evidence="3">Leaf</tissue>
    </source>
</reference>
<gene>
    <name evidence="3" type="ORF">GIB67_040055</name>
</gene>
<sequence>MNKSSYSPSKFCKFPRRDYNFDFDEKIRKQKKVKVKEELALKKVSNIISDNANNRMKIVEHESRLGVQVRAKYDEMEELRRQEESRQQRISTAKEDLAAAELELANLPVYERPKDEIDRLYNQILEIEYSANQKGSQKSERGNLINQKKRTLWQCTEKLKDLENANNKLLQALQRSGADKIFDAYRWLQEHRNELNKEVYGPVLLEVNVPNREHAGYLENHVPYYVWKSFITQDAADRDFLFRSLKSFDVPVLNFTGDKGDTKLPFEVSEEMHRLGIYSRLDQVFDAPNAVKDVLTTQFGLENSVIVLP</sequence>
<evidence type="ECO:0000256" key="2">
    <source>
        <dbReference type="SAM" id="Coils"/>
    </source>
</evidence>
<comment type="caution">
    <text evidence="3">The sequence shown here is derived from an EMBL/GenBank/DDBJ whole genome shotgun (WGS) entry which is preliminary data.</text>
</comment>
<dbReference type="OrthoDB" id="10254973at2759"/>
<dbReference type="AlphaFoldDB" id="A0A7J7MUC9"/>
<accession>A0A7J7MUC9</accession>
<evidence type="ECO:0000313" key="3">
    <source>
        <dbReference type="EMBL" id="KAF6158541.1"/>
    </source>
</evidence>
<dbReference type="GO" id="GO:0003697">
    <property type="term" value="F:single-stranded DNA binding"/>
    <property type="evidence" value="ECO:0007669"/>
    <property type="project" value="TreeGrafter"/>
</dbReference>
<protein>
    <recommendedName>
        <fullName evidence="5">Structural maintenance of chromosomes protein 5</fullName>
    </recommendedName>
</protein>
<dbReference type="PANTHER" id="PTHR45916">
    <property type="entry name" value="STRUCTURAL MAINTENANCE OF CHROMOSOMES PROTEIN 5"/>
    <property type="match status" value="1"/>
</dbReference>
<feature type="coiled-coil region" evidence="2">
    <location>
        <begin position="145"/>
        <end position="179"/>
    </location>
</feature>
<keyword evidence="4" id="KW-1185">Reference proteome</keyword>
<proteinExistence type="predicted"/>
<dbReference type="GO" id="GO:0030915">
    <property type="term" value="C:Smc5-Smc6 complex"/>
    <property type="evidence" value="ECO:0007669"/>
    <property type="project" value="TreeGrafter"/>
</dbReference>
<evidence type="ECO:0008006" key="5">
    <source>
        <dbReference type="Google" id="ProtNLM"/>
    </source>
</evidence>
<dbReference type="Proteomes" id="UP000541444">
    <property type="component" value="Unassembled WGS sequence"/>
</dbReference>
<organism evidence="3 4">
    <name type="scientific">Kingdonia uniflora</name>
    <dbReference type="NCBI Taxonomy" id="39325"/>
    <lineage>
        <taxon>Eukaryota</taxon>
        <taxon>Viridiplantae</taxon>
        <taxon>Streptophyta</taxon>
        <taxon>Embryophyta</taxon>
        <taxon>Tracheophyta</taxon>
        <taxon>Spermatophyta</taxon>
        <taxon>Magnoliopsida</taxon>
        <taxon>Ranunculales</taxon>
        <taxon>Circaeasteraceae</taxon>
        <taxon>Kingdonia</taxon>
    </lineage>
</organism>
<name>A0A7J7MUC9_9MAGN</name>
<dbReference type="PANTHER" id="PTHR45916:SF1">
    <property type="entry name" value="STRUCTURAL MAINTENANCE OF CHROMOSOMES PROTEIN 5"/>
    <property type="match status" value="1"/>
</dbReference>